<comment type="cofactor">
    <cofactor evidence="6">
        <name>Fe(2+)</name>
        <dbReference type="ChEBI" id="CHEBI:29033"/>
    </cofactor>
    <text evidence="6">Binds 1 Fe(2+) ion per subunit.</text>
</comment>
<feature type="binding site" evidence="5">
    <location>
        <position position="160"/>
    </location>
    <ligand>
        <name>substrate</name>
    </ligand>
</feature>
<dbReference type="NCBIfam" id="NF011930">
    <property type="entry name" value="PRK15401.1"/>
    <property type="match status" value="1"/>
</dbReference>
<feature type="binding site" evidence="6">
    <location>
        <position position="132"/>
    </location>
    <ligand>
        <name>Fe cation</name>
        <dbReference type="ChEBI" id="CHEBI:24875"/>
        <note>catalytic</note>
    </ligand>
</feature>
<dbReference type="SUPFAM" id="SSF51197">
    <property type="entry name" value="Clavaminate synthase-like"/>
    <property type="match status" value="1"/>
</dbReference>
<keyword evidence="4 6" id="KW-0408">Iron</keyword>
<proteinExistence type="predicted"/>
<sequence length="212" mass="22945">MNDLFPEDRARLNLDPGAELLGGFALPIEHALLDAIATIAAAAPFRHLETPGGRRMSVAMTNAGRLGWVSDRLGYRYDPTDPLTGQAWPVMPALFAALARNAAAAAGYDGFAPEACLINRYEPGARLTLHQDRDERNLDQPIVSVSLGVDARFLWGGLARSDRTRRIALHHGDVVVWGGPARLVFHGINTLAASTHALTGGLRYNLTFRQAT</sequence>
<dbReference type="InterPro" id="IPR027450">
    <property type="entry name" value="AlkB-like"/>
</dbReference>
<evidence type="ECO:0000256" key="3">
    <source>
        <dbReference type="ARBA" id="ARBA00023002"/>
    </source>
</evidence>
<keyword evidence="1 6" id="KW-0479">Metal-binding</keyword>
<dbReference type="GO" id="GO:0008198">
    <property type="term" value="F:ferrous iron binding"/>
    <property type="evidence" value="ECO:0007669"/>
    <property type="project" value="TreeGrafter"/>
</dbReference>
<evidence type="ECO:0000313" key="9">
    <source>
        <dbReference type="Proteomes" id="UP000186308"/>
    </source>
</evidence>
<dbReference type="GO" id="GO:0035516">
    <property type="term" value="F:broad specificity oxidative DNA demethylase activity"/>
    <property type="evidence" value="ECO:0007669"/>
    <property type="project" value="TreeGrafter"/>
</dbReference>
<dbReference type="GO" id="GO:0005737">
    <property type="term" value="C:cytoplasm"/>
    <property type="evidence" value="ECO:0007669"/>
    <property type="project" value="TreeGrafter"/>
</dbReference>
<keyword evidence="3" id="KW-0560">Oxidoreductase</keyword>
<evidence type="ECO:0000313" key="8">
    <source>
        <dbReference type="EMBL" id="SIQ08349.1"/>
    </source>
</evidence>
<evidence type="ECO:0000256" key="5">
    <source>
        <dbReference type="PIRSR" id="PIRSR604574-1"/>
    </source>
</evidence>
<accession>A0A8G2CHM4</accession>
<evidence type="ECO:0000256" key="2">
    <source>
        <dbReference type="ARBA" id="ARBA00022964"/>
    </source>
</evidence>
<dbReference type="Pfam" id="PF13532">
    <property type="entry name" value="2OG-FeII_Oxy_2"/>
    <property type="match status" value="1"/>
</dbReference>
<evidence type="ECO:0000256" key="6">
    <source>
        <dbReference type="PIRSR" id="PIRSR604574-2"/>
    </source>
</evidence>
<dbReference type="InterPro" id="IPR004574">
    <property type="entry name" value="Alkb"/>
</dbReference>
<feature type="domain" description="Fe2OG dioxygenase" evidence="7">
    <location>
        <begin position="112"/>
        <end position="212"/>
    </location>
</feature>
<dbReference type="AlphaFoldDB" id="A0A8G2CHM4"/>
<evidence type="ECO:0000259" key="7">
    <source>
        <dbReference type="PROSITE" id="PS51471"/>
    </source>
</evidence>
<dbReference type="GO" id="GO:0035515">
    <property type="term" value="F:oxidative RNA demethylase activity"/>
    <property type="evidence" value="ECO:0007669"/>
    <property type="project" value="TreeGrafter"/>
</dbReference>
<dbReference type="PANTHER" id="PTHR16557">
    <property type="entry name" value="ALKYLATED DNA REPAIR PROTEIN ALKB-RELATED"/>
    <property type="match status" value="1"/>
</dbReference>
<keyword evidence="2 8" id="KW-0223">Dioxygenase</keyword>
<evidence type="ECO:0000256" key="4">
    <source>
        <dbReference type="ARBA" id="ARBA00023004"/>
    </source>
</evidence>
<protein>
    <submittedName>
        <fullName evidence="8">DNA-N1-methyladenine dioxygenase</fullName>
    </submittedName>
</protein>
<feature type="binding site" evidence="5">
    <location>
        <begin position="203"/>
        <end position="209"/>
    </location>
    <ligand>
        <name>2-oxoglutarate</name>
        <dbReference type="ChEBI" id="CHEBI:16810"/>
    </ligand>
</feature>
<feature type="binding site" evidence="6">
    <location>
        <position position="130"/>
    </location>
    <ligand>
        <name>Fe cation</name>
        <dbReference type="ChEBI" id="CHEBI:24875"/>
        <note>catalytic</note>
    </ligand>
</feature>
<reference evidence="8 9" key="1">
    <citation type="submission" date="2017-01" db="EMBL/GenBank/DDBJ databases">
        <authorList>
            <person name="Varghese N."/>
            <person name="Submissions S."/>
        </authorList>
    </citation>
    <scope>NUCLEOTIDE SEQUENCE [LARGE SCALE GENOMIC DNA]</scope>
    <source>
        <strain evidence="8 9">ATCC 35905</strain>
    </source>
</reference>
<dbReference type="Gene3D" id="2.60.120.590">
    <property type="entry name" value="Alpha-ketoglutarate-dependent dioxygenase AlkB-like"/>
    <property type="match status" value="1"/>
</dbReference>
<evidence type="ECO:0000256" key="1">
    <source>
        <dbReference type="ARBA" id="ARBA00022723"/>
    </source>
</evidence>
<feature type="binding site" evidence="5">
    <location>
        <begin position="119"/>
        <end position="121"/>
    </location>
    <ligand>
        <name>2-oxoglutarate</name>
        <dbReference type="ChEBI" id="CHEBI:16810"/>
    </ligand>
</feature>
<feature type="binding site" evidence="5">
    <location>
        <begin position="75"/>
        <end position="77"/>
    </location>
    <ligand>
        <name>substrate</name>
    </ligand>
</feature>
<organism evidence="8 9">
    <name type="scientific">Acidiphilium rubrum</name>
    <dbReference type="NCBI Taxonomy" id="526"/>
    <lineage>
        <taxon>Bacteria</taxon>
        <taxon>Pseudomonadati</taxon>
        <taxon>Pseudomonadota</taxon>
        <taxon>Alphaproteobacteria</taxon>
        <taxon>Acetobacterales</taxon>
        <taxon>Acidocellaceae</taxon>
        <taxon>Acidiphilium</taxon>
    </lineage>
</organism>
<dbReference type="PROSITE" id="PS51471">
    <property type="entry name" value="FE2OG_OXY"/>
    <property type="match status" value="1"/>
</dbReference>
<keyword evidence="9" id="KW-1185">Reference proteome</keyword>
<dbReference type="InterPro" id="IPR037151">
    <property type="entry name" value="AlkB-like_sf"/>
</dbReference>
<dbReference type="RefSeq" id="WP_029312430.1">
    <property type="nucleotide sequence ID" value="NZ_FTNE01000001.1"/>
</dbReference>
<feature type="binding site" evidence="5">
    <location>
        <position position="134"/>
    </location>
    <ligand>
        <name>substrate</name>
    </ligand>
</feature>
<feature type="binding site" evidence="5">
    <location>
        <position position="68"/>
    </location>
    <ligand>
        <name>substrate</name>
    </ligand>
</feature>
<dbReference type="InterPro" id="IPR005123">
    <property type="entry name" value="Oxoglu/Fe-dep_dioxygenase_dom"/>
</dbReference>
<name>A0A8G2CHM4_ACIRU</name>
<comment type="caution">
    <text evidence="8">The sequence shown here is derived from an EMBL/GenBank/DDBJ whole genome shotgun (WGS) entry which is preliminary data.</text>
</comment>
<dbReference type="EMBL" id="FTNE01000001">
    <property type="protein sequence ID" value="SIQ08349.1"/>
    <property type="molecule type" value="Genomic_DNA"/>
</dbReference>
<dbReference type="PANTHER" id="PTHR16557:SF2">
    <property type="entry name" value="NUCLEIC ACID DIOXYGENASE ALKBH1"/>
    <property type="match status" value="1"/>
</dbReference>
<feature type="binding site" evidence="6">
    <location>
        <position position="186"/>
    </location>
    <ligand>
        <name>Fe cation</name>
        <dbReference type="ChEBI" id="CHEBI:24875"/>
        <note>catalytic</note>
    </ligand>
</feature>
<dbReference type="GO" id="GO:0035513">
    <property type="term" value="P:oxidative RNA demethylation"/>
    <property type="evidence" value="ECO:0007669"/>
    <property type="project" value="TreeGrafter"/>
</dbReference>
<dbReference type="OrthoDB" id="9796932at2"/>
<gene>
    <name evidence="8" type="ORF">SAMN05421828_101204</name>
</gene>
<dbReference type="Proteomes" id="UP000186308">
    <property type="component" value="Unassembled WGS sequence"/>
</dbReference>